<dbReference type="GO" id="GO:0090575">
    <property type="term" value="C:RNA polymerase II transcription regulator complex"/>
    <property type="evidence" value="ECO:0007669"/>
    <property type="project" value="TreeGrafter"/>
</dbReference>
<dbReference type="PROSITE" id="PS50217">
    <property type="entry name" value="BZIP"/>
    <property type="match status" value="1"/>
</dbReference>
<comment type="similarity">
    <text evidence="4">Belongs to the bZIP family. YAP subfamily.</text>
</comment>
<evidence type="ECO:0000256" key="5">
    <source>
        <dbReference type="SAM" id="MobiDB-lite"/>
    </source>
</evidence>
<dbReference type="OrthoDB" id="5380163at2759"/>
<reference evidence="7 8" key="1">
    <citation type="submission" date="2018-01" db="EMBL/GenBank/DDBJ databases">
        <title>Harnessing the power of phylogenomics to disentangle the directionality and signatures of interkingdom host jumping in the parasitic fungal genus Tolypocladium.</title>
        <authorList>
            <person name="Quandt C.A."/>
            <person name="Patterson W."/>
            <person name="Spatafora J.W."/>
        </authorList>
    </citation>
    <scope>NUCLEOTIDE SEQUENCE [LARGE SCALE GENOMIC DNA]</scope>
    <source>
        <strain evidence="7 8">NRBC 100945</strain>
    </source>
</reference>
<dbReference type="Gene3D" id="1.10.238.100">
    <property type="entry name" value="YAP1 redox domain. Chain B"/>
    <property type="match status" value="1"/>
</dbReference>
<dbReference type="InterPro" id="IPR004827">
    <property type="entry name" value="bZIP"/>
</dbReference>
<evidence type="ECO:0000256" key="4">
    <source>
        <dbReference type="ARBA" id="ARBA00038132"/>
    </source>
</evidence>
<evidence type="ECO:0000256" key="3">
    <source>
        <dbReference type="ARBA" id="ARBA00023242"/>
    </source>
</evidence>
<dbReference type="GO" id="GO:0000976">
    <property type="term" value="F:transcription cis-regulatory region binding"/>
    <property type="evidence" value="ECO:0007669"/>
    <property type="project" value="InterPro"/>
</dbReference>
<dbReference type="STRING" id="94208.A0A2S4KYG3"/>
<dbReference type="SMART" id="SM00338">
    <property type="entry name" value="BRLZ"/>
    <property type="match status" value="1"/>
</dbReference>
<feature type="region of interest" description="Disordered" evidence="5">
    <location>
        <begin position="213"/>
        <end position="296"/>
    </location>
</feature>
<dbReference type="EMBL" id="PKSG01000464">
    <property type="protein sequence ID" value="POR35211.1"/>
    <property type="molecule type" value="Genomic_DNA"/>
</dbReference>
<dbReference type="SUPFAM" id="SSF111430">
    <property type="entry name" value="YAP1 redox domain"/>
    <property type="match status" value="1"/>
</dbReference>
<organism evidence="7 8">
    <name type="scientific">Tolypocladium paradoxum</name>
    <dbReference type="NCBI Taxonomy" id="94208"/>
    <lineage>
        <taxon>Eukaryota</taxon>
        <taxon>Fungi</taxon>
        <taxon>Dikarya</taxon>
        <taxon>Ascomycota</taxon>
        <taxon>Pezizomycotina</taxon>
        <taxon>Sordariomycetes</taxon>
        <taxon>Hypocreomycetidae</taxon>
        <taxon>Hypocreales</taxon>
        <taxon>Ophiocordycipitaceae</taxon>
        <taxon>Tolypocladium</taxon>
    </lineage>
</organism>
<sequence length="692" mass="74138">MRRGLPGSNNNSSIALPAQTPLERLTVERNRLEAAFSSCIPVPSTQTLKCVSDCRLIASGHVPSTSHRSSLAGCLFVGIVACDSLGHPWPDYPVVCGTAAVVGFTISIVHAHFTSPSRPMASAGDGGGSLPPNFFLTPHQQNLLFAALNANKQLPSGSPANNGVSLSPNSFKSSPMQHVENGGFQESPYLDNYDYEFGDSSFDFSFASVDQPQMIGDVPGTVRSDSAENDSNDKRSHPDDEEDDDSPGNDSKRRESTDKAPKKPGRKPLTSEPTSKRKAQNRAAQRAFRERKEKHLKDLETKVQELESASETANHENSKLRAQVDRITTELNQYKQRMALMTSSNKAPPREKVPFGSAALNNLGDVSFQFEFPKFGTLPGPPANTRSAQNSRVVGSRQNGQVASPARSQSNDGKSPQSVQHSAHDAKFSGIFTPSMSSSHRTGSRASVDSAAYSLGGATSSPSASSNSNAGPSSSCGTSPEPSNQSPMGFKPLETLTTIGEEQPATAAGGHNFAQFANVDMGGSNFDWLAGQNGGQFDPQLFGDYREPQDNILSNASFDDFFNNDAFNSDFLTPYNTAPAATGHKKNLIDEIDARQDSLDDDLPKQDSMNCNQIWEKLQDCPKAQNGEFDLDGLCSELTKKAKCSGSGPVVAEKDFDTILKKYMGKDVSSDCVANSLGISVTNETPNGVAMP</sequence>
<dbReference type="GO" id="GO:0034599">
    <property type="term" value="P:cellular response to oxidative stress"/>
    <property type="evidence" value="ECO:0007669"/>
    <property type="project" value="UniProtKB-ARBA"/>
</dbReference>
<keyword evidence="3" id="KW-0539">Nucleus</keyword>
<dbReference type="Proteomes" id="UP000237481">
    <property type="component" value="Unassembled WGS sequence"/>
</dbReference>
<dbReference type="FunFam" id="1.20.5.170:FF:000067">
    <property type="entry name" value="BZIP transcription factor"/>
    <property type="match status" value="1"/>
</dbReference>
<feature type="region of interest" description="Disordered" evidence="5">
    <location>
        <begin position="454"/>
        <end position="491"/>
    </location>
</feature>
<evidence type="ECO:0000256" key="2">
    <source>
        <dbReference type="ARBA" id="ARBA00004496"/>
    </source>
</evidence>
<evidence type="ECO:0000256" key="1">
    <source>
        <dbReference type="ARBA" id="ARBA00004123"/>
    </source>
</evidence>
<keyword evidence="8" id="KW-1185">Reference proteome</keyword>
<dbReference type="Pfam" id="PF00170">
    <property type="entry name" value="bZIP_1"/>
    <property type="match status" value="1"/>
</dbReference>
<dbReference type="Pfam" id="PF08601">
    <property type="entry name" value="PAP1"/>
    <property type="match status" value="2"/>
</dbReference>
<dbReference type="InterPro" id="IPR023167">
    <property type="entry name" value="Yap1_redox_dom_sf"/>
</dbReference>
<comment type="subcellular location">
    <subcellularLocation>
        <location evidence="2">Cytoplasm</location>
    </subcellularLocation>
    <subcellularLocation>
        <location evidence="1">Nucleus</location>
    </subcellularLocation>
</comment>
<proteinExistence type="inferred from homology"/>
<dbReference type="PANTHER" id="PTHR40621:SF6">
    <property type="entry name" value="AP-1-LIKE TRANSCRIPTION FACTOR YAP1-RELATED"/>
    <property type="match status" value="1"/>
</dbReference>
<dbReference type="SUPFAM" id="SSF57959">
    <property type="entry name" value="Leucine zipper domain"/>
    <property type="match status" value="1"/>
</dbReference>
<accession>A0A2S4KYG3</accession>
<dbReference type="GO" id="GO:0001228">
    <property type="term" value="F:DNA-binding transcription activator activity, RNA polymerase II-specific"/>
    <property type="evidence" value="ECO:0007669"/>
    <property type="project" value="TreeGrafter"/>
</dbReference>
<evidence type="ECO:0000313" key="8">
    <source>
        <dbReference type="Proteomes" id="UP000237481"/>
    </source>
</evidence>
<evidence type="ECO:0000259" key="6">
    <source>
        <dbReference type="PROSITE" id="PS50217"/>
    </source>
</evidence>
<evidence type="ECO:0000313" key="7">
    <source>
        <dbReference type="EMBL" id="POR35211.1"/>
    </source>
</evidence>
<name>A0A2S4KYG3_9HYPO</name>
<feature type="region of interest" description="Disordered" evidence="5">
    <location>
        <begin position="377"/>
        <end position="423"/>
    </location>
</feature>
<feature type="region of interest" description="Disordered" evidence="5">
    <location>
        <begin position="156"/>
        <end position="187"/>
    </location>
</feature>
<dbReference type="InterPro" id="IPR050936">
    <property type="entry name" value="AP-1-like"/>
</dbReference>
<feature type="compositionally biased region" description="Low complexity" evidence="5">
    <location>
        <begin position="454"/>
        <end position="475"/>
    </location>
</feature>
<feature type="compositionally biased region" description="Basic and acidic residues" evidence="5">
    <location>
        <begin position="250"/>
        <end position="261"/>
    </location>
</feature>
<feature type="compositionally biased region" description="Polar residues" evidence="5">
    <location>
        <begin position="384"/>
        <end position="421"/>
    </location>
</feature>
<dbReference type="AlphaFoldDB" id="A0A2S4KYG3"/>
<dbReference type="PROSITE" id="PS00036">
    <property type="entry name" value="BZIP_BASIC"/>
    <property type="match status" value="1"/>
</dbReference>
<gene>
    <name evidence="7" type="ORF">TPAR_04612</name>
</gene>
<protein>
    <submittedName>
        <fullName evidence="7">AP-1-like transcription factor</fullName>
    </submittedName>
</protein>
<comment type="caution">
    <text evidence="7">The sequence shown here is derived from an EMBL/GenBank/DDBJ whole genome shotgun (WGS) entry which is preliminary data.</text>
</comment>
<feature type="compositionally biased region" description="Polar residues" evidence="5">
    <location>
        <begin position="476"/>
        <end position="487"/>
    </location>
</feature>
<dbReference type="Gene3D" id="1.20.5.170">
    <property type="match status" value="1"/>
</dbReference>
<dbReference type="CDD" id="cd14688">
    <property type="entry name" value="bZIP_YAP"/>
    <property type="match status" value="1"/>
</dbReference>
<dbReference type="InterPro" id="IPR013910">
    <property type="entry name" value="TF_PAP1"/>
</dbReference>
<dbReference type="InterPro" id="IPR046347">
    <property type="entry name" value="bZIP_sf"/>
</dbReference>
<feature type="domain" description="BZIP" evidence="6">
    <location>
        <begin position="271"/>
        <end position="334"/>
    </location>
</feature>
<dbReference type="PANTHER" id="PTHR40621">
    <property type="entry name" value="TRANSCRIPTION FACTOR KAPC-RELATED"/>
    <property type="match status" value="1"/>
</dbReference>
<dbReference type="GO" id="GO:0005737">
    <property type="term" value="C:cytoplasm"/>
    <property type="evidence" value="ECO:0007669"/>
    <property type="project" value="UniProtKB-SubCell"/>
</dbReference>
<feature type="compositionally biased region" description="Basic and acidic residues" evidence="5">
    <location>
        <begin position="287"/>
        <end position="296"/>
    </location>
</feature>
<feature type="compositionally biased region" description="Polar residues" evidence="5">
    <location>
        <begin position="156"/>
        <end position="176"/>
    </location>
</feature>